<dbReference type="OrthoDB" id="6507463at2759"/>
<organism evidence="8 9">
    <name type="scientific">Pseudolycoriella hygida</name>
    <dbReference type="NCBI Taxonomy" id="35572"/>
    <lineage>
        <taxon>Eukaryota</taxon>
        <taxon>Metazoa</taxon>
        <taxon>Ecdysozoa</taxon>
        <taxon>Arthropoda</taxon>
        <taxon>Hexapoda</taxon>
        <taxon>Insecta</taxon>
        <taxon>Pterygota</taxon>
        <taxon>Neoptera</taxon>
        <taxon>Endopterygota</taxon>
        <taxon>Diptera</taxon>
        <taxon>Nematocera</taxon>
        <taxon>Sciaroidea</taxon>
        <taxon>Sciaridae</taxon>
        <taxon>Pseudolycoriella</taxon>
    </lineage>
</organism>
<comment type="caution">
    <text evidence="8">The sequence shown here is derived from an EMBL/GenBank/DDBJ whole genome shotgun (WGS) entry which is preliminary data.</text>
</comment>
<evidence type="ECO:0000256" key="2">
    <source>
        <dbReference type="ARBA" id="ARBA00005577"/>
    </source>
</evidence>
<dbReference type="GO" id="GO:0016020">
    <property type="term" value="C:membrane"/>
    <property type="evidence" value="ECO:0007669"/>
    <property type="project" value="UniProtKB-SubCell"/>
</dbReference>
<evidence type="ECO:0000256" key="3">
    <source>
        <dbReference type="ARBA" id="ARBA00022692"/>
    </source>
</evidence>
<accession>A0A9Q0S5Y0</accession>
<feature type="transmembrane region" description="Helical" evidence="7">
    <location>
        <begin position="149"/>
        <end position="170"/>
    </location>
</feature>
<keyword evidence="3 7" id="KW-0812">Transmembrane</keyword>
<comment type="similarity">
    <text evidence="2">Belongs to the APH-1 family.</text>
</comment>
<dbReference type="PANTHER" id="PTHR12889">
    <property type="entry name" value="GAMMA-SECRETASE SUBUNIT APH-1"/>
    <property type="match status" value="1"/>
</dbReference>
<evidence type="ECO:0000313" key="8">
    <source>
        <dbReference type="EMBL" id="KAJ6646374.1"/>
    </source>
</evidence>
<keyword evidence="4" id="KW-0914">Notch signaling pathway</keyword>
<name>A0A9Q0S5Y0_9DIPT</name>
<sequence>MTLPEFFGCTFLAFGPPLAMFIFTIAHDPIRIIILIAAAFVWLLSLLLSSLMWFAIVPLRDFTAFGLVFSVIFQESFRFLIYKILRKTEKGLQEVANSPQIIANKHILAYVSGLGFGIISGLFALMNILADAAGPATFGLKIGSPTFLLTSSTQTLLMILLHTFWSVIFFDSVDNSKHAKTAYVVVSHLFVSVMTLLNTSEMYTLTIGSSVVVTIITGIMAFITAGGSFVTFKRFATCK</sequence>
<comment type="subcellular location">
    <subcellularLocation>
        <location evidence="1">Membrane</location>
        <topology evidence="1">Multi-pass membrane protein</topology>
    </subcellularLocation>
</comment>
<keyword evidence="5 7" id="KW-1133">Transmembrane helix</keyword>
<dbReference type="GO" id="GO:0016485">
    <property type="term" value="P:protein processing"/>
    <property type="evidence" value="ECO:0007669"/>
    <property type="project" value="InterPro"/>
</dbReference>
<gene>
    <name evidence="8" type="primary">aph-1</name>
    <name evidence="8" type="ORF">Bhyg_01585</name>
</gene>
<evidence type="ECO:0000256" key="4">
    <source>
        <dbReference type="ARBA" id="ARBA00022976"/>
    </source>
</evidence>
<feature type="transmembrane region" description="Helical" evidence="7">
    <location>
        <begin position="32"/>
        <end position="56"/>
    </location>
</feature>
<feature type="transmembrane region" description="Helical" evidence="7">
    <location>
        <begin position="211"/>
        <end position="232"/>
    </location>
</feature>
<dbReference type="AlphaFoldDB" id="A0A9Q0S5Y0"/>
<evidence type="ECO:0000256" key="7">
    <source>
        <dbReference type="SAM" id="Phobius"/>
    </source>
</evidence>
<dbReference type="EMBL" id="WJQU01000001">
    <property type="protein sequence ID" value="KAJ6646374.1"/>
    <property type="molecule type" value="Genomic_DNA"/>
</dbReference>
<proteinExistence type="inferred from homology"/>
<feature type="transmembrane region" description="Helical" evidence="7">
    <location>
        <begin position="62"/>
        <end position="81"/>
    </location>
</feature>
<evidence type="ECO:0000256" key="1">
    <source>
        <dbReference type="ARBA" id="ARBA00004141"/>
    </source>
</evidence>
<dbReference type="InterPro" id="IPR009294">
    <property type="entry name" value="Aph-1"/>
</dbReference>
<dbReference type="Pfam" id="PF06105">
    <property type="entry name" value="Aph-1"/>
    <property type="match status" value="1"/>
</dbReference>
<dbReference type="Proteomes" id="UP001151699">
    <property type="component" value="Chromosome A"/>
</dbReference>
<evidence type="ECO:0000256" key="5">
    <source>
        <dbReference type="ARBA" id="ARBA00022989"/>
    </source>
</evidence>
<feature type="transmembrane region" description="Helical" evidence="7">
    <location>
        <begin position="107"/>
        <end position="129"/>
    </location>
</feature>
<protein>
    <submittedName>
        <fullName evidence="8">Gamma-secretase subunit Aph-1</fullName>
    </submittedName>
</protein>
<reference evidence="8" key="1">
    <citation type="submission" date="2022-07" db="EMBL/GenBank/DDBJ databases">
        <authorList>
            <person name="Trinca V."/>
            <person name="Uliana J.V.C."/>
            <person name="Torres T.T."/>
            <person name="Ward R.J."/>
            <person name="Monesi N."/>
        </authorList>
    </citation>
    <scope>NUCLEOTIDE SEQUENCE</scope>
    <source>
        <strain evidence="8">HSMRA1968</strain>
        <tissue evidence="8">Whole embryos</tissue>
    </source>
</reference>
<evidence type="ECO:0000313" key="9">
    <source>
        <dbReference type="Proteomes" id="UP001151699"/>
    </source>
</evidence>
<feature type="transmembrane region" description="Helical" evidence="7">
    <location>
        <begin position="182"/>
        <end position="199"/>
    </location>
</feature>
<keyword evidence="6 7" id="KW-0472">Membrane</keyword>
<feature type="transmembrane region" description="Helical" evidence="7">
    <location>
        <begin position="6"/>
        <end position="25"/>
    </location>
</feature>
<dbReference type="GO" id="GO:0007219">
    <property type="term" value="P:Notch signaling pathway"/>
    <property type="evidence" value="ECO:0007669"/>
    <property type="project" value="UniProtKB-KW"/>
</dbReference>
<keyword evidence="9" id="KW-1185">Reference proteome</keyword>
<evidence type="ECO:0000256" key="6">
    <source>
        <dbReference type="ARBA" id="ARBA00023136"/>
    </source>
</evidence>